<keyword evidence="3 5" id="KW-1133">Transmembrane helix</keyword>
<dbReference type="Gene3D" id="1.20.1250.20">
    <property type="entry name" value="MFS general substrate transporter like domains"/>
    <property type="match status" value="1"/>
</dbReference>
<evidence type="ECO:0000256" key="3">
    <source>
        <dbReference type="ARBA" id="ARBA00022989"/>
    </source>
</evidence>
<dbReference type="GO" id="GO:0022857">
    <property type="term" value="F:transmembrane transporter activity"/>
    <property type="evidence" value="ECO:0007669"/>
    <property type="project" value="InterPro"/>
</dbReference>
<accession>A0A9W9KP20</accession>
<feature type="transmembrane region" description="Helical" evidence="5">
    <location>
        <begin position="21"/>
        <end position="39"/>
    </location>
</feature>
<evidence type="ECO:0000256" key="1">
    <source>
        <dbReference type="ARBA" id="ARBA00004141"/>
    </source>
</evidence>
<feature type="transmembrane region" description="Helical" evidence="5">
    <location>
        <begin position="175"/>
        <end position="194"/>
    </location>
</feature>
<comment type="subcellular location">
    <subcellularLocation>
        <location evidence="1">Membrane</location>
        <topology evidence="1">Multi-pass membrane protein</topology>
    </subcellularLocation>
</comment>
<dbReference type="PANTHER" id="PTHR23507">
    <property type="entry name" value="ZGC:174356"/>
    <property type="match status" value="1"/>
</dbReference>
<dbReference type="GO" id="GO:0016020">
    <property type="term" value="C:membrane"/>
    <property type="evidence" value="ECO:0007669"/>
    <property type="project" value="UniProtKB-SubCell"/>
</dbReference>
<reference evidence="7" key="2">
    <citation type="journal article" date="2023" name="IMA Fungus">
        <title>Comparative genomic study of the Penicillium genus elucidates a diverse pangenome and 15 lateral gene transfer events.</title>
        <authorList>
            <person name="Petersen C."/>
            <person name="Sorensen T."/>
            <person name="Nielsen M.R."/>
            <person name="Sondergaard T.E."/>
            <person name="Sorensen J.L."/>
            <person name="Fitzpatrick D.A."/>
            <person name="Frisvad J.C."/>
            <person name="Nielsen K.L."/>
        </authorList>
    </citation>
    <scope>NUCLEOTIDE SEQUENCE</scope>
    <source>
        <strain evidence="7">IBT 30069</strain>
    </source>
</reference>
<dbReference type="OrthoDB" id="194139at2759"/>
<feature type="transmembrane region" description="Helical" evidence="5">
    <location>
        <begin position="109"/>
        <end position="134"/>
    </location>
</feature>
<dbReference type="AlphaFoldDB" id="A0A9W9KP20"/>
<protein>
    <recommendedName>
        <fullName evidence="6">Major facilitator superfamily (MFS) profile domain-containing protein</fullName>
    </recommendedName>
</protein>
<dbReference type="PANTHER" id="PTHR23507:SF1">
    <property type="entry name" value="FI18259P1-RELATED"/>
    <property type="match status" value="1"/>
</dbReference>
<feature type="domain" description="Major facilitator superfamily (MFS) profile" evidence="6">
    <location>
        <begin position="29"/>
        <end position="220"/>
    </location>
</feature>
<feature type="transmembrane region" description="Helical" evidence="5">
    <location>
        <begin position="140"/>
        <end position="163"/>
    </location>
</feature>
<keyword evidence="4 5" id="KW-0472">Membrane</keyword>
<evidence type="ECO:0000259" key="6">
    <source>
        <dbReference type="PROSITE" id="PS50850"/>
    </source>
</evidence>
<evidence type="ECO:0000313" key="7">
    <source>
        <dbReference type="EMBL" id="KAJ5113969.1"/>
    </source>
</evidence>
<keyword evidence="8" id="KW-1185">Reference proteome</keyword>
<dbReference type="PROSITE" id="PS50850">
    <property type="entry name" value="MFS"/>
    <property type="match status" value="1"/>
</dbReference>
<keyword evidence="2 5" id="KW-0812">Transmembrane</keyword>
<dbReference type="InterPro" id="IPR011701">
    <property type="entry name" value="MFS"/>
</dbReference>
<organism evidence="7 8">
    <name type="scientific">Penicillium angulare</name>
    <dbReference type="NCBI Taxonomy" id="116970"/>
    <lineage>
        <taxon>Eukaryota</taxon>
        <taxon>Fungi</taxon>
        <taxon>Dikarya</taxon>
        <taxon>Ascomycota</taxon>
        <taxon>Pezizomycotina</taxon>
        <taxon>Eurotiomycetes</taxon>
        <taxon>Eurotiomycetidae</taxon>
        <taxon>Eurotiales</taxon>
        <taxon>Aspergillaceae</taxon>
        <taxon>Penicillium</taxon>
    </lineage>
</organism>
<dbReference type="InterPro" id="IPR020846">
    <property type="entry name" value="MFS_dom"/>
</dbReference>
<gene>
    <name evidence="7" type="ORF">N7456_002503</name>
</gene>
<evidence type="ECO:0000313" key="8">
    <source>
        <dbReference type="Proteomes" id="UP001149165"/>
    </source>
</evidence>
<dbReference type="InterPro" id="IPR036259">
    <property type="entry name" value="MFS_trans_sf"/>
</dbReference>
<evidence type="ECO:0000256" key="4">
    <source>
        <dbReference type="ARBA" id="ARBA00023136"/>
    </source>
</evidence>
<dbReference type="SUPFAM" id="SSF103473">
    <property type="entry name" value="MFS general substrate transporter"/>
    <property type="match status" value="1"/>
</dbReference>
<dbReference type="Proteomes" id="UP001149165">
    <property type="component" value="Unassembled WGS sequence"/>
</dbReference>
<name>A0A9W9KP20_9EURO</name>
<evidence type="ECO:0000256" key="2">
    <source>
        <dbReference type="ARBA" id="ARBA00022692"/>
    </source>
</evidence>
<evidence type="ECO:0000256" key="5">
    <source>
        <dbReference type="SAM" id="Phobius"/>
    </source>
</evidence>
<comment type="caution">
    <text evidence="7">The sequence shown here is derived from an EMBL/GenBank/DDBJ whole genome shotgun (WGS) entry which is preliminary data.</text>
</comment>
<dbReference type="EMBL" id="JAPQKH010000002">
    <property type="protein sequence ID" value="KAJ5113969.1"/>
    <property type="molecule type" value="Genomic_DNA"/>
</dbReference>
<sequence>MLGETAPLLPRQQKHTSRWQSVYWLCTSVLFVALSSSFINVPITQLVENNICSQYYQQSALTDRKCKTDKIQSKVAYLIGNLNLGEAVVGLLVAFPFGTLADRIGRKPVLILSITGSTLTTAWELGVIALPKIINIQAALAGPLLTVIGGGNTVLLANMYSIASDLADQSDRASTFFLMAFAALVGGAIGPAISSKLMDSYIPLEGKLLGAKMECMMMVR</sequence>
<proteinExistence type="predicted"/>
<feature type="transmembrane region" description="Helical" evidence="5">
    <location>
        <begin position="75"/>
        <end position="97"/>
    </location>
</feature>
<reference evidence="7" key="1">
    <citation type="submission" date="2022-11" db="EMBL/GenBank/DDBJ databases">
        <authorList>
            <person name="Petersen C."/>
        </authorList>
    </citation>
    <scope>NUCLEOTIDE SEQUENCE</scope>
    <source>
        <strain evidence="7">IBT 30069</strain>
    </source>
</reference>
<dbReference type="Pfam" id="PF07690">
    <property type="entry name" value="MFS_1"/>
    <property type="match status" value="1"/>
</dbReference>